<reference evidence="5 6" key="1">
    <citation type="submission" date="2018-07" db="EMBL/GenBank/DDBJ databases">
        <title>Genome sequence of Nitratireductor thuwali#1536.</title>
        <authorList>
            <person name="Michoud G."/>
            <person name="Merlino G."/>
            <person name="Sefrji F.O."/>
            <person name="Daffonchio D."/>
        </authorList>
    </citation>
    <scope>NUCLEOTIDE SEQUENCE [LARGE SCALE GENOMIC DNA]</scope>
    <source>
        <strain evidence="6">Nit1536</strain>
    </source>
</reference>
<keyword evidence="2" id="KW-0238">DNA-binding</keyword>
<dbReference type="Gene3D" id="3.30.70.920">
    <property type="match status" value="1"/>
</dbReference>
<evidence type="ECO:0000256" key="3">
    <source>
        <dbReference type="ARBA" id="ARBA00023163"/>
    </source>
</evidence>
<dbReference type="InterPro" id="IPR000485">
    <property type="entry name" value="AsnC-type_HTH_dom"/>
</dbReference>
<evidence type="ECO:0000313" key="6">
    <source>
        <dbReference type="Proteomes" id="UP001342418"/>
    </source>
</evidence>
<dbReference type="InterPro" id="IPR011991">
    <property type="entry name" value="ArsR-like_HTH"/>
</dbReference>
<protein>
    <submittedName>
        <fullName evidence="5">Leucine-responsive regulatory protein</fullName>
    </submittedName>
</protein>
<evidence type="ECO:0000259" key="4">
    <source>
        <dbReference type="PROSITE" id="PS50956"/>
    </source>
</evidence>
<sequence>MAESLTEQDKRLLEALQENCRLSNQELAERAGMSTSACWRRVRALEEAGLIRQYAALIDTERAGLGFQAIVHVSLTRHDHRHVDTFIAEVRQRREVLDCYSTTGDADYHLRVVCRDLAAYNLFLEDFLFRLPGIANVRTNLVLKDIKTHSAVPV</sequence>
<dbReference type="SUPFAM" id="SSF46785">
    <property type="entry name" value="Winged helix' DNA-binding domain"/>
    <property type="match status" value="1"/>
</dbReference>
<dbReference type="EMBL" id="CP030941">
    <property type="protein sequence ID" value="UUP18398.1"/>
    <property type="molecule type" value="Genomic_DNA"/>
</dbReference>
<keyword evidence="1" id="KW-0805">Transcription regulation</keyword>
<dbReference type="InterPro" id="IPR019887">
    <property type="entry name" value="Tscrpt_reg_AsnC/Lrp_C"/>
</dbReference>
<dbReference type="SUPFAM" id="SSF54909">
    <property type="entry name" value="Dimeric alpha+beta barrel"/>
    <property type="match status" value="1"/>
</dbReference>
<dbReference type="CDD" id="cd00090">
    <property type="entry name" value="HTH_ARSR"/>
    <property type="match status" value="1"/>
</dbReference>
<dbReference type="InterPro" id="IPR019888">
    <property type="entry name" value="Tscrpt_reg_AsnC-like"/>
</dbReference>
<dbReference type="InterPro" id="IPR036388">
    <property type="entry name" value="WH-like_DNA-bd_sf"/>
</dbReference>
<dbReference type="Pfam" id="PF13412">
    <property type="entry name" value="HTH_24"/>
    <property type="match status" value="1"/>
</dbReference>
<dbReference type="SMART" id="SM00344">
    <property type="entry name" value="HTH_ASNC"/>
    <property type="match status" value="1"/>
</dbReference>
<evidence type="ECO:0000313" key="5">
    <source>
        <dbReference type="EMBL" id="UUP18398.1"/>
    </source>
</evidence>
<dbReference type="Pfam" id="PF01037">
    <property type="entry name" value="AsnC_trans_reg"/>
    <property type="match status" value="1"/>
</dbReference>
<dbReference type="RefSeq" id="WP_265516515.1">
    <property type="nucleotide sequence ID" value="NZ_CP030941.1"/>
</dbReference>
<dbReference type="InterPro" id="IPR011008">
    <property type="entry name" value="Dimeric_a/b-barrel"/>
</dbReference>
<dbReference type="PANTHER" id="PTHR30154:SF34">
    <property type="entry name" value="TRANSCRIPTIONAL REGULATOR AZLB"/>
    <property type="match status" value="1"/>
</dbReference>
<dbReference type="PANTHER" id="PTHR30154">
    <property type="entry name" value="LEUCINE-RESPONSIVE REGULATORY PROTEIN"/>
    <property type="match status" value="1"/>
</dbReference>
<dbReference type="Gene3D" id="1.10.10.10">
    <property type="entry name" value="Winged helix-like DNA-binding domain superfamily/Winged helix DNA-binding domain"/>
    <property type="match status" value="1"/>
</dbReference>
<proteinExistence type="predicted"/>
<name>A0ABY5MK81_9HYPH</name>
<evidence type="ECO:0000256" key="2">
    <source>
        <dbReference type="ARBA" id="ARBA00023125"/>
    </source>
</evidence>
<dbReference type="PRINTS" id="PR00033">
    <property type="entry name" value="HTHASNC"/>
</dbReference>
<accession>A0ABY5MK81</accession>
<gene>
    <name evidence="5" type="primary">lrp_7</name>
    <name evidence="5" type="ORF">NTH_02879</name>
</gene>
<dbReference type="PROSITE" id="PS50956">
    <property type="entry name" value="HTH_ASNC_2"/>
    <property type="match status" value="1"/>
</dbReference>
<dbReference type="Proteomes" id="UP001342418">
    <property type="component" value="Chromosome"/>
</dbReference>
<organism evidence="5 6">
    <name type="scientific">Nitratireductor thuwali</name>
    <dbReference type="NCBI Taxonomy" id="2267699"/>
    <lineage>
        <taxon>Bacteria</taxon>
        <taxon>Pseudomonadati</taxon>
        <taxon>Pseudomonadota</taxon>
        <taxon>Alphaproteobacteria</taxon>
        <taxon>Hyphomicrobiales</taxon>
        <taxon>Phyllobacteriaceae</taxon>
        <taxon>Nitratireductor</taxon>
    </lineage>
</organism>
<dbReference type="InterPro" id="IPR036390">
    <property type="entry name" value="WH_DNA-bd_sf"/>
</dbReference>
<keyword evidence="6" id="KW-1185">Reference proteome</keyword>
<evidence type="ECO:0000256" key="1">
    <source>
        <dbReference type="ARBA" id="ARBA00023015"/>
    </source>
</evidence>
<feature type="domain" description="HTH asnC-type" evidence="4">
    <location>
        <begin position="5"/>
        <end position="66"/>
    </location>
</feature>
<keyword evidence="3" id="KW-0804">Transcription</keyword>